<reference evidence="3 4" key="1">
    <citation type="submission" date="2018-05" db="EMBL/GenBank/DDBJ databases">
        <title>Genomic Encyclopedia of Type Strains, Phase IV (KMG-IV): sequencing the most valuable type-strain genomes for metagenomic binning, comparative biology and taxonomic classification.</title>
        <authorList>
            <person name="Goeker M."/>
        </authorList>
    </citation>
    <scope>NUCLEOTIDE SEQUENCE [LARGE SCALE GENOMIC DNA]</scope>
    <source>
        <strain evidence="3 4">DSM 25350</strain>
    </source>
</reference>
<dbReference type="AlphaFoldDB" id="A0A316FBY7"/>
<evidence type="ECO:0000313" key="3">
    <source>
        <dbReference type="EMBL" id="PWK46374.1"/>
    </source>
</evidence>
<dbReference type="RefSeq" id="WP_109764810.1">
    <property type="nucleotide sequence ID" value="NZ_QGGU01000013.1"/>
</dbReference>
<comment type="caution">
    <text evidence="3">The sequence shown here is derived from an EMBL/GenBank/DDBJ whole genome shotgun (WGS) entry which is preliminary data.</text>
</comment>
<keyword evidence="1" id="KW-0732">Signal</keyword>
<feature type="chain" id="PRO_5016428807" evidence="1">
    <location>
        <begin position="22"/>
        <end position="167"/>
    </location>
</feature>
<name>A0A316FBY7_9GAMM</name>
<dbReference type="OrthoDB" id="9151249at2"/>
<dbReference type="Pfam" id="PF05117">
    <property type="entry name" value="DUF695"/>
    <property type="match status" value="1"/>
</dbReference>
<dbReference type="Proteomes" id="UP000245790">
    <property type="component" value="Unassembled WGS sequence"/>
</dbReference>
<dbReference type="EMBL" id="QGGU01000013">
    <property type="protein sequence ID" value="PWK46374.1"/>
    <property type="molecule type" value="Genomic_DNA"/>
</dbReference>
<accession>A0A316FBY7</accession>
<dbReference type="InterPro" id="IPR016097">
    <property type="entry name" value="DUF695"/>
</dbReference>
<protein>
    <submittedName>
        <fullName evidence="3">Uncharacterized protein DUF695</fullName>
    </submittedName>
</protein>
<feature type="signal peptide" evidence="1">
    <location>
        <begin position="1"/>
        <end position="21"/>
    </location>
</feature>
<feature type="domain" description="DUF695" evidence="2">
    <location>
        <begin position="34"/>
        <end position="155"/>
    </location>
</feature>
<keyword evidence="4" id="KW-1185">Reference proteome</keyword>
<organism evidence="3 4">
    <name type="scientific">Pleionea mediterranea</name>
    <dbReference type="NCBI Taxonomy" id="523701"/>
    <lineage>
        <taxon>Bacteria</taxon>
        <taxon>Pseudomonadati</taxon>
        <taxon>Pseudomonadota</taxon>
        <taxon>Gammaproteobacteria</taxon>
        <taxon>Oceanospirillales</taxon>
        <taxon>Pleioneaceae</taxon>
        <taxon>Pleionea</taxon>
    </lineage>
</organism>
<evidence type="ECO:0000313" key="4">
    <source>
        <dbReference type="Proteomes" id="UP000245790"/>
    </source>
</evidence>
<evidence type="ECO:0000256" key="1">
    <source>
        <dbReference type="SAM" id="SignalP"/>
    </source>
</evidence>
<evidence type="ECO:0000259" key="2">
    <source>
        <dbReference type="Pfam" id="PF05117"/>
    </source>
</evidence>
<gene>
    <name evidence="3" type="ORF">C8D97_11359</name>
</gene>
<sequence>MKISFKFVLTTILLIATSISAQEKLGVIGKTYEDGAPVIFKFVNELPSKAIREKLTWLTVISWKYDGTSNNGMPLEEENKKMLMLEDTIQKDIEKEGILRHAYSRTGNNLKELVYYIHDREEFIQMLNQSLSSHPRYAIDIDFYEDKKWEDFKKLLNNFSKVNNKQQ</sequence>
<proteinExistence type="predicted"/>